<evidence type="ECO:0000313" key="2">
    <source>
        <dbReference type="EMBL" id="MDY0408535.1"/>
    </source>
</evidence>
<accession>A0ABU5CSY6</accession>
<dbReference type="Proteomes" id="UP001275315">
    <property type="component" value="Unassembled WGS sequence"/>
</dbReference>
<reference evidence="2 3" key="1">
    <citation type="submission" date="2023-10" db="EMBL/GenBank/DDBJ databases">
        <title>Virgibacillus soli CC-YMP-6 genome.</title>
        <authorList>
            <person name="Miliotis G."/>
            <person name="Sengupta P."/>
            <person name="Hameed A."/>
            <person name="Chuvochina M."/>
            <person name="Mcdonagh F."/>
            <person name="Simpson A.C."/>
            <person name="Singh N.K."/>
            <person name="Rekha P.D."/>
            <person name="Raman K."/>
            <person name="Hugenholtz P."/>
            <person name="Venkateswaran K."/>
        </authorList>
    </citation>
    <scope>NUCLEOTIDE SEQUENCE [LARGE SCALE GENOMIC DNA]</scope>
    <source>
        <strain evidence="2 3">CC-YMP-6</strain>
    </source>
</reference>
<organism evidence="2 3">
    <name type="scientific">Paracerasibacillus soli</name>
    <dbReference type="NCBI Taxonomy" id="480284"/>
    <lineage>
        <taxon>Bacteria</taxon>
        <taxon>Bacillati</taxon>
        <taxon>Bacillota</taxon>
        <taxon>Bacilli</taxon>
        <taxon>Bacillales</taxon>
        <taxon>Bacillaceae</taxon>
        <taxon>Paracerasibacillus</taxon>
    </lineage>
</organism>
<keyword evidence="1" id="KW-1133">Transmembrane helix</keyword>
<keyword evidence="1" id="KW-0472">Membrane</keyword>
<name>A0ABU5CSY6_9BACI</name>
<dbReference type="EMBL" id="JAWDIQ010000001">
    <property type="protein sequence ID" value="MDY0408535.1"/>
    <property type="molecule type" value="Genomic_DNA"/>
</dbReference>
<evidence type="ECO:0000313" key="3">
    <source>
        <dbReference type="Proteomes" id="UP001275315"/>
    </source>
</evidence>
<keyword evidence="3" id="KW-1185">Reference proteome</keyword>
<gene>
    <name evidence="2" type="ORF">RWD45_08135</name>
</gene>
<sequence length="146" mass="16465">MPLDKIIGTIVIIILLGIIFTRRILISRNKKKQLKEHELKEKQLRERSIAAIRDRTIGGEKLIDYATYKISFQEFIKYSCIAGAAIFGTAYLFYGNVIIAGVAACFGTFYPKFQRKNLIEKRKDQLSLQFKEAISSLASSLAAGSQ</sequence>
<evidence type="ECO:0000256" key="1">
    <source>
        <dbReference type="SAM" id="Phobius"/>
    </source>
</evidence>
<keyword evidence="1" id="KW-0812">Transmembrane</keyword>
<feature type="transmembrane region" description="Helical" evidence="1">
    <location>
        <begin position="6"/>
        <end position="25"/>
    </location>
</feature>
<comment type="caution">
    <text evidence="2">The sequence shown here is derived from an EMBL/GenBank/DDBJ whole genome shotgun (WGS) entry which is preliminary data.</text>
</comment>
<proteinExistence type="predicted"/>
<protein>
    <submittedName>
        <fullName evidence="2">Uncharacterized protein</fullName>
    </submittedName>
</protein>
<dbReference type="RefSeq" id="WP_320379261.1">
    <property type="nucleotide sequence ID" value="NZ_JAWDIQ010000001.1"/>
</dbReference>